<dbReference type="AlphaFoldDB" id="A0A2I0AB15"/>
<dbReference type="OrthoDB" id="1896065at2759"/>
<dbReference type="Proteomes" id="UP000236161">
    <property type="component" value="Unassembled WGS sequence"/>
</dbReference>
<dbReference type="EMBL" id="KZ452001">
    <property type="protein sequence ID" value="PKA52741.1"/>
    <property type="molecule type" value="Genomic_DNA"/>
</dbReference>
<dbReference type="InterPro" id="IPR008507">
    <property type="entry name" value="DUF789"/>
</dbReference>
<dbReference type="PANTHER" id="PTHR31343">
    <property type="entry name" value="T15D22.8"/>
    <property type="match status" value="1"/>
</dbReference>
<name>A0A2I0AB15_9ASPA</name>
<evidence type="ECO:0000313" key="3">
    <source>
        <dbReference type="Proteomes" id="UP000236161"/>
    </source>
</evidence>
<proteinExistence type="predicted"/>
<accession>A0A2I0AB15</accession>
<reference evidence="2 3" key="1">
    <citation type="journal article" date="2017" name="Nature">
        <title>The Apostasia genome and the evolution of orchids.</title>
        <authorList>
            <person name="Zhang G.Q."/>
            <person name="Liu K.W."/>
            <person name="Li Z."/>
            <person name="Lohaus R."/>
            <person name="Hsiao Y.Y."/>
            <person name="Niu S.C."/>
            <person name="Wang J.Y."/>
            <person name="Lin Y.C."/>
            <person name="Xu Q."/>
            <person name="Chen L.J."/>
            <person name="Yoshida K."/>
            <person name="Fujiwara S."/>
            <person name="Wang Z.W."/>
            <person name="Zhang Y.Q."/>
            <person name="Mitsuda N."/>
            <person name="Wang M."/>
            <person name="Liu G.H."/>
            <person name="Pecoraro L."/>
            <person name="Huang H.X."/>
            <person name="Xiao X.J."/>
            <person name="Lin M."/>
            <person name="Wu X.Y."/>
            <person name="Wu W.L."/>
            <person name="Chen Y.Y."/>
            <person name="Chang S.B."/>
            <person name="Sakamoto S."/>
            <person name="Ohme-Takagi M."/>
            <person name="Yagi M."/>
            <person name="Zeng S.J."/>
            <person name="Shen C.Y."/>
            <person name="Yeh C.M."/>
            <person name="Luo Y.B."/>
            <person name="Tsai W.C."/>
            <person name="Van de Peer Y."/>
            <person name="Liu Z.J."/>
        </authorList>
    </citation>
    <scope>NUCLEOTIDE SEQUENCE [LARGE SCALE GENOMIC DNA]</scope>
    <source>
        <strain evidence="3">cv. Shenzhen</strain>
        <tissue evidence="2">Stem</tissue>
    </source>
</reference>
<dbReference type="PANTHER" id="PTHR31343:SF8">
    <property type="entry name" value="OS07G0246600 PROTEIN"/>
    <property type="match status" value="1"/>
</dbReference>
<organism evidence="2 3">
    <name type="scientific">Apostasia shenzhenica</name>
    <dbReference type="NCBI Taxonomy" id="1088818"/>
    <lineage>
        <taxon>Eukaryota</taxon>
        <taxon>Viridiplantae</taxon>
        <taxon>Streptophyta</taxon>
        <taxon>Embryophyta</taxon>
        <taxon>Tracheophyta</taxon>
        <taxon>Spermatophyta</taxon>
        <taxon>Magnoliopsida</taxon>
        <taxon>Liliopsida</taxon>
        <taxon>Asparagales</taxon>
        <taxon>Orchidaceae</taxon>
        <taxon>Apostasioideae</taxon>
        <taxon>Apostasia</taxon>
    </lineage>
</organism>
<evidence type="ECO:0008006" key="4">
    <source>
        <dbReference type="Google" id="ProtNLM"/>
    </source>
</evidence>
<dbReference type="Pfam" id="PF05623">
    <property type="entry name" value="DUF789"/>
    <property type="match status" value="1"/>
</dbReference>
<evidence type="ECO:0000256" key="1">
    <source>
        <dbReference type="SAM" id="MobiDB-lite"/>
    </source>
</evidence>
<dbReference type="STRING" id="1088818.A0A2I0AB15"/>
<keyword evidence="3" id="KW-1185">Reference proteome</keyword>
<feature type="region of interest" description="Disordered" evidence="1">
    <location>
        <begin position="182"/>
        <end position="214"/>
    </location>
</feature>
<protein>
    <recommendedName>
        <fullName evidence="4">DUF789 domain-containing protein</fullName>
    </recommendedName>
</protein>
<gene>
    <name evidence="2" type="ORF">AXF42_Ash001722</name>
</gene>
<sequence>MVGSSARSYGVDRFYNPPAVRRQLEQQRKQRELLKHPSSAPPTKPAPAQKSRPSSQPLPEDRRIELEASSFKASASCSSAAASVAEVPAGNLDRFLESITPIVPALYFPKMSVRGWRSDSMEPQKPYFSLGDLWESFKEWSAYGAGVPLVLNESDWVLQYYVPYLSAIQLFVDPNMSSLRLRRPGDESDGDPYLDTSSEGTSESGEADMLTRDRPFMGSTSCVRQKASVSEYGEFLSSSILPEFEYLESDLPHFREPLANKISTLASKFHDLKSYKSCDLLPSSWMSVAWYPIYRIPIGSTLQDLDACFLTFHFLSAPSKGMSSGYPEVMGPRITSSNYNLNIAGTLRVPVFGLASYKFKSFIWTSNSLHEQQLASSLLQAADNWLHLRRVEHPDFKFFKKHFNM</sequence>
<feature type="compositionally biased region" description="Basic and acidic residues" evidence="1">
    <location>
        <begin position="22"/>
        <end position="35"/>
    </location>
</feature>
<feature type="region of interest" description="Disordered" evidence="1">
    <location>
        <begin position="1"/>
        <end position="60"/>
    </location>
</feature>
<evidence type="ECO:0000313" key="2">
    <source>
        <dbReference type="EMBL" id="PKA52741.1"/>
    </source>
</evidence>